<evidence type="ECO:0000256" key="8">
    <source>
        <dbReference type="SAM" id="Phobius"/>
    </source>
</evidence>
<evidence type="ECO:0000256" key="6">
    <source>
        <dbReference type="ARBA" id="ARBA00022989"/>
    </source>
</evidence>
<keyword evidence="4 8" id="KW-0812">Transmembrane</keyword>
<evidence type="ECO:0000256" key="4">
    <source>
        <dbReference type="ARBA" id="ARBA00022692"/>
    </source>
</evidence>
<feature type="transmembrane region" description="Helical" evidence="8">
    <location>
        <begin position="76"/>
        <end position="98"/>
    </location>
</feature>
<dbReference type="InterPro" id="IPR026392">
    <property type="entry name" value="Exo/Archaeosortase_dom"/>
</dbReference>
<protein>
    <submittedName>
        <fullName evidence="9">Exosortase/Archaeosortase domain containing protein</fullName>
    </submittedName>
</protein>
<dbReference type="Proteomes" id="UP000036923">
    <property type="component" value="Unassembled WGS sequence"/>
</dbReference>
<evidence type="ECO:0000313" key="9">
    <source>
        <dbReference type="EMBL" id="KNY27202.1"/>
    </source>
</evidence>
<evidence type="ECO:0000256" key="3">
    <source>
        <dbReference type="ARBA" id="ARBA00022670"/>
    </source>
</evidence>
<feature type="transmembrane region" description="Helical" evidence="8">
    <location>
        <begin position="110"/>
        <end position="130"/>
    </location>
</feature>
<comment type="caution">
    <text evidence="9">The sequence shown here is derived from an EMBL/GenBank/DDBJ whole genome shotgun (WGS) entry which is preliminary data.</text>
</comment>
<reference evidence="10" key="1">
    <citation type="submission" date="2015-07" db="EMBL/GenBank/DDBJ databases">
        <title>Near-Complete Genome Sequence of the Cellulolytic Bacterium Bacteroides (Pseudobacteroides) cellulosolvens ATCC 35603.</title>
        <authorList>
            <person name="Dassa B."/>
            <person name="Utturkar S.M."/>
            <person name="Klingeman D.M."/>
            <person name="Hurt R.A."/>
            <person name="Keller M."/>
            <person name="Xu J."/>
            <person name="Reddy Y.H.K."/>
            <person name="Borovok I."/>
            <person name="Grinberg I.R."/>
            <person name="Lamed R."/>
            <person name="Zhivin O."/>
            <person name="Bayer E.A."/>
            <person name="Brown S.D."/>
        </authorList>
    </citation>
    <scope>NUCLEOTIDE SEQUENCE [LARGE SCALE GENOMIC DNA]</scope>
    <source>
        <strain evidence="10">DSM 2933</strain>
    </source>
</reference>
<dbReference type="eggNOG" id="ENOG50335TU">
    <property type="taxonomic scope" value="Bacteria"/>
</dbReference>
<dbReference type="InterPro" id="IPR019127">
    <property type="entry name" value="Exosortase"/>
</dbReference>
<feature type="transmembrane region" description="Helical" evidence="8">
    <location>
        <begin position="150"/>
        <end position="171"/>
    </location>
</feature>
<dbReference type="NCBIfam" id="TIGR04287">
    <property type="entry name" value="exosort_XrtK"/>
    <property type="match status" value="1"/>
</dbReference>
<dbReference type="InterPro" id="IPR027551">
    <property type="entry name" value="Exosort_XrtK"/>
</dbReference>
<dbReference type="AlphaFoldDB" id="A0A0L6JPC7"/>
<name>A0A0L6JPC7_9FIRM</name>
<dbReference type="Pfam" id="PF09721">
    <property type="entry name" value="Exosortase_EpsH"/>
    <property type="match status" value="1"/>
</dbReference>
<dbReference type="GO" id="GO:0005886">
    <property type="term" value="C:plasma membrane"/>
    <property type="evidence" value="ECO:0007669"/>
    <property type="project" value="UniProtKB-SubCell"/>
</dbReference>
<dbReference type="EMBL" id="LGTC01000001">
    <property type="protein sequence ID" value="KNY27202.1"/>
    <property type="molecule type" value="Genomic_DNA"/>
</dbReference>
<evidence type="ECO:0000256" key="5">
    <source>
        <dbReference type="ARBA" id="ARBA00022801"/>
    </source>
</evidence>
<comment type="subcellular location">
    <subcellularLocation>
        <location evidence="1">Cell membrane</location>
        <topology evidence="1">Multi-pass membrane protein</topology>
    </subcellularLocation>
</comment>
<keyword evidence="3" id="KW-0645">Protease</keyword>
<evidence type="ECO:0000256" key="2">
    <source>
        <dbReference type="ARBA" id="ARBA00022475"/>
    </source>
</evidence>
<feature type="transmembrane region" description="Helical" evidence="8">
    <location>
        <begin position="12"/>
        <end position="32"/>
    </location>
</feature>
<gene>
    <name evidence="9" type="ORF">Bccel_2470</name>
</gene>
<accession>A0A0L6JPC7</accession>
<dbReference type="OrthoDB" id="2052888at2"/>
<keyword evidence="5" id="KW-0378">Hydrolase</keyword>
<dbReference type="NCBIfam" id="TIGR04178">
    <property type="entry name" value="exo_archaeo"/>
    <property type="match status" value="1"/>
</dbReference>
<dbReference type="STRING" id="398512.Bccel_2470"/>
<evidence type="ECO:0000256" key="1">
    <source>
        <dbReference type="ARBA" id="ARBA00004651"/>
    </source>
</evidence>
<keyword evidence="10" id="KW-1185">Reference proteome</keyword>
<keyword evidence="6 8" id="KW-1133">Transmembrane helix</keyword>
<dbReference type="RefSeq" id="WP_036944504.1">
    <property type="nucleotide sequence ID" value="NZ_JQKC01000029.1"/>
</dbReference>
<keyword evidence="2" id="KW-1003">Cell membrane</keyword>
<evidence type="ECO:0000256" key="7">
    <source>
        <dbReference type="ARBA" id="ARBA00023136"/>
    </source>
</evidence>
<dbReference type="GO" id="GO:0008233">
    <property type="term" value="F:peptidase activity"/>
    <property type="evidence" value="ECO:0007669"/>
    <property type="project" value="UniProtKB-KW"/>
</dbReference>
<organism evidence="9 10">
    <name type="scientific">Pseudobacteroides cellulosolvens ATCC 35603 = DSM 2933</name>
    <dbReference type="NCBI Taxonomy" id="398512"/>
    <lineage>
        <taxon>Bacteria</taxon>
        <taxon>Bacillati</taxon>
        <taxon>Bacillota</taxon>
        <taxon>Clostridia</taxon>
        <taxon>Eubacteriales</taxon>
        <taxon>Oscillospiraceae</taxon>
        <taxon>Pseudobacteroides</taxon>
    </lineage>
</organism>
<dbReference type="GO" id="GO:0006508">
    <property type="term" value="P:proteolysis"/>
    <property type="evidence" value="ECO:0007669"/>
    <property type="project" value="UniProtKB-KW"/>
</dbReference>
<evidence type="ECO:0000313" key="10">
    <source>
        <dbReference type="Proteomes" id="UP000036923"/>
    </source>
</evidence>
<sequence length="194" mass="22137">MVNFYALHKKQYPTHALYLCCLIAVLIIKLFYRTADSSSLQFILAPVTKLVEVFTGTHYQFVPERGYLSSDLTVEIGPGCAGINFLVISFCTFVFSFIKQIRSTLNKIIAASSFLIFSYIITIIVNTFRIVTAINFSGYNDTYMGLDKEFFHKIVGSLVYFFFLVLCYIAVSKLMTFITTRNSIEGMNQNEKYT</sequence>
<proteinExistence type="predicted"/>
<keyword evidence="7 8" id="KW-0472">Membrane</keyword>